<dbReference type="Pfam" id="PF02538">
    <property type="entry name" value="Hydantoinase_B"/>
    <property type="match status" value="1"/>
</dbReference>
<evidence type="ECO:0000313" key="3">
    <source>
        <dbReference type="EMBL" id="NXC38544.1"/>
    </source>
</evidence>
<feature type="compositionally biased region" description="Low complexity" evidence="1">
    <location>
        <begin position="27"/>
        <end position="47"/>
    </location>
</feature>
<reference evidence="3" key="1">
    <citation type="submission" date="2019-09" db="EMBL/GenBank/DDBJ databases">
        <title>Bird 10,000 Genomes (B10K) Project - Family phase.</title>
        <authorList>
            <person name="Zhang G."/>
        </authorList>
    </citation>
    <scope>NUCLEOTIDE SEQUENCE</scope>
    <source>
        <strain evidence="3">B10K-DU-001-08</strain>
        <tissue evidence="3">Muscle</tissue>
    </source>
</reference>
<gene>
    <name evidence="3" type="primary">Oplah</name>
    <name evidence="3" type="ORF">PENPIL_R15623</name>
</gene>
<dbReference type="EMBL" id="WBMW01000479">
    <property type="protein sequence ID" value="NXC38544.1"/>
    <property type="molecule type" value="Genomic_DNA"/>
</dbReference>
<dbReference type="InterPro" id="IPR003692">
    <property type="entry name" value="Hydantoinase_B"/>
</dbReference>
<evidence type="ECO:0000256" key="1">
    <source>
        <dbReference type="SAM" id="MobiDB-lite"/>
    </source>
</evidence>
<dbReference type="Proteomes" id="UP000613066">
    <property type="component" value="Unassembled WGS sequence"/>
</dbReference>
<feature type="non-terminal residue" evidence="3">
    <location>
        <position position="1"/>
    </location>
</feature>
<feature type="region of interest" description="Disordered" evidence="1">
    <location>
        <begin position="17"/>
        <end position="47"/>
    </location>
</feature>
<feature type="non-terminal residue" evidence="3">
    <location>
        <position position="86"/>
    </location>
</feature>
<evidence type="ECO:0000259" key="2">
    <source>
        <dbReference type="Pfam" id="PF02538"/>
    </source>
</evidence>
<keyword evidence="4" id="KW-1185">Reference proteome</keyword>
<feature type="domain" description="Hydantoinase B/oxoprolinase" evidence="2">
    <location>
        <begin position="1"/>
        <end position="86"/>
    </location>
</feature>
<protein>
    <submittedName>
        <fullName evidence="3">OPLA oxoprolinase</fullName>
    </submittedName>
</protein>
<name>A0A851NFB7_9GALL</name>
<accession>A0A851NFB7</accession>
<dbReference type="GO" id="GO:0003824">
    <property type="term" value="F:catalytic activity"/>
    <property type="evidence" value="ECO:0007669"/>
    <property type="project" value="InterPro"/>
</dbReference>
<comment type="caution">
    <text evidence="3">The sequence shown here is derived from an EMBL/GenBank/DDBJ whole genome shotgun (WGS) entry which is preliminary data.</text>
</comment>
<sequence>AGRFRGGDGVCRELQFRQEMGLPHGTSPSARSPLSPAGGSPGAPGLNLLLRRDGRAINLGAKTSVPVQPGDIFRLLTPGGGGFGTP</sequence>
<organism evidence="3 4">
    <name type="scientific">Penelope pileata</name>
    <dbReference type="NCBI Taxonomy" id="1118817"/>
    <lineage>
        <taxon>Eukaryota</taxon>
        <taxon>Metazoa</taxon>
        <taxon>Chordata</taxon>
        <taxon>Craniata</taxon>
        <taxon>Vertebrata</taxon>
        <taxon>Euteleostomi</taxon>
        <taxon>Archelosauria</taxon>
        <taxon>Archosauria</taxon>
        <taxon>Dinosauria</taxon>
        <taxon>Saurischia</taxon>
        <taxon>Theropoda</taxon>
        <taxon>Coelurosauria</taxon>
        <taxon>Aves</taxon>
        <taxon>Neognathae</taxon>
        <taxon>Galloanserae</taxon>
        <taxon>Galliformes</taxon>
        <taxon>Cracidae</taxon>
        <taxon>Penelope</taxon>
    </lineage>
</organism>
<dbReference type="AlphaFoldDB" id="A0A851NFB7"/>
<proteinExistence type="predicted"/>
<evidence type="ECO:0000313" key="4">
    <source>
        <dbReference type="Proteomes" id="UP000613066"/>
    </source>
</evidence>